<sequence>MIETLQVKGARVRGAVDRDGARSALVEVDTEAYGTGGLLAFFGPSADDEREFEMNAIVHNDASRDIDWFDNSNHLAYEDVSVGLFEAASMKTDWGQREAFEEQVLSTAGVKESIAQLGIAGRFATGV</sequence>
<organism evidence="1 2">
    <name type="scientific">Paenibacillus aurantiacus</name>
    <dbReference type="NCBI Taxonomy" id="1936118"/>
    <lineage>
        <taxon>Bacteria</taxon>
        <taxon>Bacillati</taxon>
        <taxon>Bacillota</taxon>
        <taxon>Bacilli</taxon>
        <taxon>Bacillales</taxon>
        <taxon>Paenibacillaceae</taxon>
        <taxon>Paenibacillus</taxon>
    </lineage>
</organism>
<keyword evidence="2" id="KW-1185">Reference proteome</keyword>
<proteinExistence type="predicted"/>
<evidence type="ECO:0000313" key="2">
    <source>
        <dbReference type="Proteomes" id="UP001589747"/>
    </source>
</evidence>
<evidence type="ECO:0000313" key="1">
    <source>
        <dbReference type="EMBL" id="MFB9327283.1"/>
    </source>
</evidence>
<name>A0ABV5KS92_9BACL</name>
<protein>
    <submittedName>
        <fullName evidence="1">Uncharacterized protein</fullName>
    </submittedName>
</protein>
<reference evidence="1 2" key="1">
    <citation type="submission" date="2024-09" db="EMBL/GenBank/DDBJ databases">
        <authorList>
            <person name="Sun Q."/>
            <person name="Mori K."/>
        </authorList>
    </citation>
    <scope>NUCLEOTIDE SEQUENCE [LARGE SCALE GENOMIC DNA]</scope>
    <source>
        <strain evidence="1 2">TISTR 2452</strain>
    </source>
</reference>
<gene>
    <name evidence="1" type="ORF">ACFFSY_15255</name>
</gene>
<dbReference type="EMBL" id="JBHMDO010000024">
    <property type="protein sequence ID" value="MFB9327283.1"/>
    <property type="molecule type" value="Genomic_DNA"/>
</dbReference>
<dbReference type="Proteomes" id="UP001589747">
    <property type="component" value="Unassembled WGS sequence"/>
</dbReference>
<dbReference type="RefSeq" id="WP_377495414.1">
    <property type="nucleotide sequence ID" value="NZ_JBHMDO010000024.1"/>
</dbReference>
<comment type="caution">
    <text evidence="1">The sequence shown here is derived from an EMBL/GenBank/DDBJ whole genome shotgun (WGS) entry which is preliminary data.</text>
</comment>
<accession>A0ABV5KS92</accession>